<dbReference type="GO" id="GO:0005737">
    <property type="term" value="C:cytoplasm"/>
    <property type="evidence" value="ECO:0007669"/>
    <property type="project" value="TreeGrafter"/>
</dbReference>
<accession>A0A6J7H9L6</accession>
<comment type="cofactor">
    <cofactor evidence="1">
        <name>FAD</name>
        <dbReference type="ChEBI" id="CHEBI:57692"/>
    </cofactor>
</comment>
<dbReference type="InterPro" id="IPR006076">
    <property type="entry name" value="FAD-dep_OxRdtase"/>
</dbReference>
<dbReference type="NCBIfam" id="NF008726">
    <property type="entry name" value="PRK11728.1"/>
    <property type="match status" value="1"/>
</dbReference>
<protein>
    <submittedName>
        <fullName evidence="7">Unannotated protein</fullName>
    </submittedName>
</protein>
<evidence type="ECO:0000256" key="5">
    <source>
        <dbReference type="ARBA" id="ARBA00037941"/>
    </source>
</evidence>
<feature type="domain" description="FAD dependent oxidoreductase" evidence="6">
    <location>
        <begin position="6"/>
        <end position="393"/>
    </location>
</feature>
<dbReference type="Gene3D" id="3.30.9.10">
    <property type="entry name" value="D-Amino Acid Oxidase, subunit A, domain 2"/>
    <property type="match status" value="1"/>
</dbReference>
<sequence length="402" mass="44386">MSKNYDLVTIGGGIVGLAIADAWLTTNPRDSVLVIEKESSIAFHASGRNSGVLHAGFYYAPDSLKAKLTRDGNQKLREFCHERNIPILEAGKVVVTKSEKEIPALEKLYSQGIANGCTLELIDENQLREIEPLARTHGKALWSPLTAVSSPIGVTQALADRVIEKGGEIRLSTSVTLAGPGWVTINGSEKVLAGHIVNTAGVFADRVAHWFGVGKEYKMMPFKGLYLYGNWEKGRMKRHVYPVPDARNPFLGVHTTVTVDGTVKLGPTAIPAFWREEYSDFSSFDLGEMSEILSLFPKFFFSKHHNVPGLIKSEFPKYIKRYLVNQVREMVPSVNVKDFQTKGRPGIRAQLLHVPTSKLEMDFVVRSGEKSTHVLNAVSPAWTSSLAVGEYVVKNIHDGGFH</sequence>
<dbReference type="SUPFAM" id="SSF51905">
    <property type="entry name" value="FAD/NAD(P)-binding domain"/>
    <property type="match status" value="1"/>
</dbReference>
<dbReference type="Pfam" id="PF01266">
    <property type="entry name" value="DAO"/>
    <property type="match status" value="1"/>
</dbReference>
<evidence type="ECO:0000259" key="6">
    <source>
        <dbReference type="Pfam" id="PF01266"/>
    </source>
</evidence>
<dbReference type="EMBL" id="CAFBMS010000027">
    <property type="protein sequence ID" value="CAB4916304.1"/>
    <property type="molecule type" value="Genomic_DNA"/>
</dbReference>
<proteinExistence type="inferred from homology"/>
<evidence type="ECO:0000256" key="4">
    <source>
        <dbReference type="ARBA" id="ARBA00023002"/>
    </source>
</evidence>
<evidence type="ECO:0000256" key="1">
    <source>
        <dbReference type="ARBA" id="ARBA00001974"/>
    </source>
</evidence>
<dbReference type="GO" id="GO:0047545">
    <property type="term" value="F:(S)-2-hydroxyglutarate dehydrogenase activity"/>
    <property type="evidence" value="ECO:0007669"/>
    <property type="project" value="TreeGrafter"/>
</dbReference>
<keyword evidence="2" id="KW-0285">Flavoprotein</keyword>
<keyword evidence="4" id="KW-0560">Oxidoreductase</keyword>
<dbReference type="Gene3D" id="3.50.50.60">
    <property type="entry name" value="FAD/NAD(P)-binding domain"/>
    <property type="match status" value="1"/>
</dbReference>
<dbReference type="InterPro" id="IPR036188">
    <property type="entry name" value="FAD/NAD-bd_sf"/>
</dbReference>
<evidence type="ECO:0000256" key="2">
    <source>
        <dbReference type="ARBA" id="ARBA00022630"/>
    </source>
</evidence>
<dbReference type="AlphaFoldDB" id="A0A6J7H9L6"/>
<keyword evidence="3" id="KW-0274">FAD</keyword>
<name>A0A6J7H9L6_9ZZZZ</name>
<dbReference type="PANTHER" id="PTHR43104">
    <property type="entry name" value="L-2-HYDROXYGLUTARATE DEHYDROGENASE, MITOCHONDRIAL"/>
    <property type="match status" value="1"/>
</dbReference>
<organism evidence="7">
    <name type="scientific">freshwater metagenome</name>
    <dbReference type="NCBI Taxonomy" id="449393"/>
    <lineage>
        <taxon>unclassified sequences</taxon>
        <taxon>metagenomes</taxon>
        <taxon>ecological metagenomes</taxon>
    </lineage>
</organism>
<reference evidence="7" key="1">
    <citation type="submission" date="2020-05" db="EMBL/GenBank/DDBJ databases">
        <authorList>
            <person name="Chiriac C."/>
            <person name="Salcher M."/>
            <person name="Ghai R."/>
            <person name="Kavagutti S V."/>
        </authorList>
    </citation>
    <scope>NUCLEOTIDE SEQUENCE</scope>
</reference>
<gene>
    <name evidence="7" type="ORF">UFOPK3614_00611</name>
</gene>
<evidence type="ECO:0000313" key="7">
    <source>
        <dbReference type="EMBL" id="CAB4916304.1"/>
    </source>
</evidence>
<comment type="similarity">
    <text evidence="5">Belongs to the L2HGDH family.</text>
</comment>
<evidence type="ECO:0000256" key="3">
    <source>
        <dbReference type="ARBA" id="ARBA00022827"/>
    </source>
</evidence>
<dbReference type="PANTHER" id="PTHR43104:SF2">
    <property type="entry name" value="L-2-HYDROXYGLUTARATE DEHYDROGENASE, MITOCHONDRIAL"/>
    <property type="match status" value="1"/>
</dbReference>